<name>A0AAN7UAW7_9PEZI</name>
<evidence type="ECO:0000313" key="3">
    <source>
        <dbReference type="Proteomes" id="UP001305414"/>
    </source>
</evidence>
<dbReference type="AlphaFoldDB" id="A0AAN7UAW7"/>
<proteinExistence type="predicted"/>
<reference evidence="2 3" key="1">
    <citation type="submission" date="2023-10" db="EMBL/GenBank/DDBJ databases">
        <title>Draft genome sequence of Xylaria bambusicola isolate GMP-LS, the root and basal stem rot pathogen of sugarcane in Indonesia.</title>
        <authorList>
            <person name="Selvaraj P."/>
            <person name="Muralishankar V."/>
            <person name="Muruganantham S."/>
            <person name="Sp S."/>
            <person name="Haryani S."/>
            <person name="Lau K.J.X."/>
            <person name="Naqvi N.I."/>
        </authorList>
    </citation>
    <scope>NUCLEOTIDE SEQUENCE [LARGE SCALE GENOMIC DNA]</scope>
    <source>
        <strain evidence="2">GMP-LS</strain>
    </source>
</reference>
<protein>
    <submittedName>
        <fullName evidence="2">Uncharacterized protein</fullName>
    </submittedName>
</protein>
<sequence length="104" mass="11216">MNTCPLPNRSASDASYRTPAAPKTSTDVYVLEGSNNDIVCMGGTTLGFLGSSKPVVIGWFGSALAPAILRIMTLFRAAQTLQLSQILDTKLFTHPRSPLRFFVP</sequence>
<accession>A0AAN7UAW7</accession>
<organism evidence="2 3">
    <name type="scientific">Xylaria bambusicola</name>
    <dbReference type="NCBI Taxonomy" id="326684"/>
    <lineage>
        <taxon>Eukaryota</taxon>
        <taxon>Fungi</taxon>
        <taxon>Dikarya</taxon>
        <taxon>Ascomycota</taxon>
        <taxon>Pezizomycotina</taxon>
        <taxon>Sordariomycetes</taxon>
        <taxon>Xylariomycetidae</taxon>
        <taxon>Xylariales</taxon>
        <taxon>Xylariaceae</taxon>
        <taxon>Xylaria</taxon>
    </lineage>
</organism>
<keyword evidence="3" id="KW-1185">Reference proteome</keyword>
<dbReference type="EMBL" id="JAWHQM010000010">
    <property type="protein sequence ID" value="KAK5629070.1"/>
    <property type="molecule type" value="Genomic_DNA"/>
</dbReference>
<dbReference type="Proteomes" id="UP001305414">
    <property type="component" value="Unassembled WGS sequence"/>
</dbReference>
<evidence type="ECO:0000313" key="2">
    <source>
        <dbReference type="EMBL" id="KAK5629070.1"/>
    </source>
</evidence>
<feature type="compositionally biased region" description="Polar residues" evidence="1">
    <location>
        <begin position="1"/>
        <end position="15"/>
    </location>
</feature>
<feature type="region of interest" description="Disordered" evidence="1">
    <location>
        <begin position="1"/>
        <end position="21"/>
    </location>
</feature>
<evidence type="ECO:0000256" key="1">
    <source>
        <dbReference type="SAM" id="MobiDB-lite"/>
    </source>
</evidence>
<comment type="caution">
    <text evidence="2">The sequence shown here is derived from an EMBL/GenBank/DDBJ whole genome shotgun (WGS) entry which is preliminary data.</text>
</comment>
<gene>
    <name evidence="2" type="ORF">RRF57_004785</name>
</gene>